<dbReference type="SMART" id="SM00342">
    <property type="entry name" value="HTH_ARAC"/>
    <property type="match status" value="1"/>
</dbReference>
<accession>A0A5B8EGI5</accession>
<proteinExistence type="predicted"/>
<dbReference type="PANTHER" id="PTHR43280:SF28">
    <property type="entry name" value="HTH-TYPE TRANSCRIPTIONAL ACTIVATOR RHAS"/>
    <property type="match status" value="1"/>
</dbReference>
<organism evidence="5 6">
    <name type="scientific">Lactobacillus amylovorus</name>
    <dbReference type="NCBI Taxonomy" id="1604"/>
    <lineage>
        <taxon>Bacteria</taxon>
        <taxon>Bacillati</taxon>
        <taxon>Bacillota</taxon>
        <taxon>Bacilli</taxon>
        <taxon>Lactobacillales</taxon>
        <taxon>Lactobacillaceae</taxon>
        <taxon>Lactobacillus</taxon>
    </lineage>
</organism>
<dbReference type="SUPFAM" id="SSF46689">
    <property type="entry name" value="Homeodomain-like"/>
    <property type="match status" value="2"/>
</dbReference>
<gene>
    <name evidence="5" type="ORF">DM298_09990</name>
</gene>
<dbReference type="InterPro" id="IPR009057">
    <property type="entry name" value="Homeodomain-like_sf"/>
</dbReference>
<reference evidence="5 6" key="1">
    <citation type="submission" date="2018-06" db="EMBL/GenBank/DDBJ databases">
        <title>Complete genome sequnece of Lactobacillus amylovorus PMRA3.</title>
        <authorList>
            <person name="Nam Y.-D."/>
            <person name="Chung W.-H."/>
            <person name="Park Y.S."/>
            <person name="Kang J."/>
        </authorList>
    </citation>
    <scope>NUCLEOTIDE SEQUENCE [LARGE SCALE GENOMIC DNA]</scope>
    <source>
        <strain evidence="5 6">PMRA3</strain>
    </source>
</reference>
<dbReference type="EMBL" id="CP029754">
    <property type="protein sequence ID" value="QDD71143.1"/>
    <property type="molecule type" value="Genomic_DNA"/>
</dbReference>
<dbReference type="InterPro" id="IPR003313">
    <property type="entry name" value="AraC-bd"/>
</dbReference>
<evidence type="ECO:0000256" key="2">
    <source>
        <dbReference type="ARBA" id="ARBA00023125"/>
    </source>
</evidence>
<evidence type="ECO:0000256" key="3">
    <source>
        <dbReference type="ARBA" id="ARBA00023163"/>
    </source>
</evidence>
<dbReference type="InterPro" id="IPR020449">
    <property type="entry name" value="Tscrpt_reg_AraC-type_HTH"/>
</dbReference>
<dbReference type="Gene3D" id="2.60.120.280">
    <property type="entry name" value="Regulatory protein AraC"/>
    <property type="match status" value="1"/>
</dbReference>
<dbReference type="InterPro" id="IPR037923">
    <property type="entry name" value="HTH-like"/>
</dbReference>
<evidence type="ECO:0000313" key="5">
    <source>
        <dbReference type="EMBL" id="QDD71143.1"/>
    </source>
</evidence>
<dbReference type="Pfam" id="PF02311">
    <property type="entry name" value="AraC_binding"/>
    <property type="match status" value="1"/>
</dbReference>
<dbReference type="Proteomes" id="UP000312326">
    <property type="component" value="Chromosome"/>
</dbReference>
<dbReference type="InterPro" id="IPR018060">
    <property type="entry name" value="HTH_AraC"/>
</dbReference>
<evidence type="ECO:0000256" key="1">
    <source>
        <dbReference type="ARBA" id="ARBA00023015"/>
    </source>
</evidence>
<dbReference type="InterPro" id="IPR018062">
    <property type="entry name" value="HTH_AraC-typ_CS"/>
</dbReference>
<protein>
    <submittedName>
        <fullName evidence="5">AraC family transcriptional regulator</fullName>
    </submittedName>
</protein>
<dbReference type="Pfam" id="PF12833">
    <property type="entry name" value="HTH_18"/>
    <property type="match status" value="1"/>
</dbReference>
<dbReference type="AlphaFoldDB" id="A0A5B8EGI5"/>
<evidence type="ECO:0000313" key="6">
    <source>
        <dbReference type="Proteomes" id="UP000312326"/>
    </source>
</evidence>
<dbReference type="RefSeq" id="WP_139962554.1">
    <property type="nucleotide sequence ID" value="NZ_CP029754.1"/>
</dbReference>
<dbReference type="SUPFAM" id="SSF51215">
    <property type="entry name" value="Regulatory protein AraC"/>
    <property type="match status" value="1"/>
</dbReference>
<keyword evidence="1" id="KW-0805">Transcription regulation</keyword>
<feature type="domain" description="HTH araC/xylS-type" evidence="4">
    <location>
        <begin position="174"/>
        <end position="273"/>
    </location>
</feature>
<dbReference type="GO" id="GO:0003700">
    <property type="term" value="F:DNA-binding transcription factor activity"/>
    <property type="evidence" value="ECO:0007669"/>
    <property type="project" value="InterPro"/>
</dbReference>
<dbReference type="CDD" id="cd06986">
    <property type="entry name" value="cupin_MmsR-like_N"/>
    <property type="match status" value="1"/>
</dbReference>
<evidence type="ECO:0000259" key="4">
    <source>
        <dbReference type="PROSITE" id="PS01124"/>
    </source>
</evidence>
<keyword evidence="2" id="KW-0238">DNA-binding</keyword>
<keyword evidence="3" id="KW-0804">Transcription</keyword>
<name>A0A5B8EGI5_LACAM</name>
<dbReference type="PRINTS" id="PR00032">
    <property type="entry name" value="HTHARAC"/>
</dbReference>
<dbReference type="PANTHER" id="PTHR43280">
    <property type="entry name" value="ARAC-FAMILY TRANSCRIPTIONAL REGULATOR"/>
    <property type="match status" value="1"/>
</dbReference>
<sequence length="275" mass="31985">MNYSYNYINVPSTECRIQSFGKRNCNSNSFYTEQESSSFILCYIKSGKGTLSVSNHQAYMLSTGDLFLLPRKSPYFYQADLKNPWSYNWIAFSGIKIYTMISNSIIFSKKYLHDITKSETGDTYQKLFSLLNQPSSLSNEAMIESLSYLLFYFLITEYADTSENHNRDYKLKFNLAVNYIEQNFTEKECSINTICNHLKISRSYLYTLFLNKIGLSPRAFIKELRINEAKKKLCNTNISIGQIAEELGFSNQFNFSRSFKRSTKMSPKAYQKSMK</sequence>
<dbReference type="PROSITE" id="PS01124">
    <property type="entry name" value="HTH_ARAC_FAMILY_2"/>
    <property type="match status" value="1"/>
</dbReference>
<dbReference type="GO" id="GO:0043565">
    <property type="term" value="F:sequence-specific DNA binding"/>
    <property type="evidence" value="ECO:0007669"/>
    <property type="project" value="InterPro"/>
</dbReference>
<dbReference type="PROSITE" id="PS00041">
    <property type="entry name" value="HTH_ARAC_FAMILY_1"/>
    <property type="match status" value="1"/>
</dbReference>
<dbReference type="Gene3D" id="1.10.10.60">
    <property type="entry name" value="Homeodomain-like"/>
    <property type="match status" value="2"/>
</dbReference>